<evidence type="ECO:0000313" key="4">
    <source>
        <dbReference type="Proteomes" id="UP000654257"/>
    </source>
</evidence>
<name>A0A917LH53_9NOCA</name>
<evidence type="ECO:0000256" key="2">
    <source>
        <dbReference type="ARBA" id="ARBA00023002"/>
    </source>
</evidence>
<dbReference type="PRINTS" id="PR00081">
    <property type="entry name" value="GDHRDH"/>
</dbReference>
<reference evidence="3" key="2">
    <citation type="submission" date="2020-09" db="EMBL/GenBank/DDBJ databases">
        <authorList>
            <person name="Sun Q."/>
            <person name="Sedlacek I."/>
        </authorList>
    </citation>
    <scope>NUCLEOTIDE SEQUENCE</scope>
    <source>
        <strain evidence="3">CCM 7905</strain>
    </source>
</reference>
<keyword evidence="4" id="KW-1185">Reference proteome</keyword>
<protein>
    <submittedName>
        <fullName evidence="3">Dehydrogenase</fullName>
    </submittedName>
</protein>
<organism evidence="3 4">
    <name type="scientific">Rhodococcoides trifolii</name>
    <dbReference type="NCBI Taxonomy" id="908250"/>
    <lineage>
        <taxon>Bacteria</taxon>
        <taxon>Bacillati</taxon>
        <taxon>Actinomycetota</taxon>
        <taxon>Actinomycetes</taxon>
        <taxon>Mycobacteriales</taxon>
        <taxon>Nocardiaceae</taxon>
        <taxon>Rhodococcoides</taxon>
    </lineage>
</organism>
<dbReference type="InterPro" id="IPR002347">
    <property type="entry name" value="SDR_fam"/>
</dbReference>
<sequence>MTDQYTFRDPSTMYADFEPKEVSQPGAGLDSKMDSLADLGADTYRGSGRLEGRKALITGGDSGIGGATAIAYAREGADVAISYLPEEESDAEAIAKLITDAGRKAVKIPGDITSAEHCRTLVETTVRELGGLDALVINAGKQQYVNNIEDLTDEEFDATVKTNIYAMFWTAKAAVPHMPPGSTIIGSSSIQAYQPSPHLIHYAMTKAAINTFLKGLSQQVADRGIRVNVVAPGPVWTPLQTAGGQPTDALPTVGEGTPLGRWGQPAELATAYVYLASPESSFVIGETLHVNGGMPTP</sequence>
<evidence type="ECO:0000256" key="1">
    <source>
        <dbReference type="ARBA" id="ARBA00006484"/>
    </source>
</evidence>
<comment type="similarity">
    <text evidence="1">Belongs to the short-chain dehydrogenases/reductases (SDR) family.</text>
</comment>
<dbReference type="Proteomes" id="UP000654257">
    <property type="component" value="Unassembled WGS sequence"/>
</dbReference>
<dbReference type="SUPFAM" id="SSF51735">
    <property type="entry name" value="NAD(P)-binding Rossmann-fold domains"/>
    <property type="match status" value="1"/>
</dbReference>
<evidence type="ECO:0000313" key="3">
    <source>
        <dbReference type="EMBL" id="GGG22858.1"/>
    </source>
</evidence>
<dbReference type="PROSITE" id="PS00061">
    <property type="entry name" value="ADH_SHORT"/>
    <property type="match status" value="1"/>
</dbReference>
<dbReference type="EMBL" id="BMCU01000005">
    <property type="protein sequence ID" value="GGG22858.1"/>
    <property type="molecule type" value="Genomic_DNA"/>
</dbReference>
<dbReference type="InterPro" id="IPR036291">
    <property type="entry name" value="NAD(P)-bd_dom_sf"/>
</dbReference>
<dbReference type="AlphaFoldDB" id="A0A917LH53"/>
<accession>A0A917LH53</accession>
<dbReference type="PANTHER" id="PTHR48107">
    <property type="entry name" value="NADPH-DEPENDENT ALDEHYDE REDUCTASE-LIKE PROTEIN, CHLOROPLASTIC-RELATED"/>
    <property type="match status" value="1"/>
</dbReference>
<dbReference type="Pfam" id="PF13561">
    <property type="entry name" value="adh_short_C2"/>
    <property type="match status" value="1"/>
</dbReference>
<dbReference type="PANTHER" id="PTHR48107:SF16">
    <property type="entry name" value="NADPH-DEPENDENT ALDEHYDE REDUCTASE 1, CHLOROPLASTIC"/>
    <property type="match status" value="1"/>
</dbReference>
<reference evidence="3" key="1">
    <citation type="journal article" date="2014" name="Int. J. Syst. Evol. Microbiol.">
        <title>Complete genome sequence of Corynebacterium casei LMG S-19264T (=DSM 44701T), isolated from a smear-ripened cheese.</title>
        <authorList>
            <consortium name="US DOE Joint Genome Institute (JGI-PGF)"/>
            <person name="Walter F."/>
            <person name="Albersmeier A."/>
            <person name="Kalinowski J."/>
            <person name="Ruckert C."/>
        </authorList>
    </citation>
    <scope>NUCLEOTIDE SEQUENCE</scope>
    <source>
        <strain evidence="3">CCM 7905</strain>
    </source>
</reference>
<comment type="caution">
    <text evidence="3">The sequence shown here is derived from an EMBL/GenBank/DDBJ whole genome shotgun (WGS) entry which is preliminary data.</text>
</comment>
<dbReference type="GO" id="GO:0016614">
    <property type="term" value="F:oxidoreductase activity, acting on CH-OH group of donors"/>
    <property type="evidence" value="ECO:0007669"/>
    <property type="project" value="UniProtKB-ARBA"/>
</dbReference>
<dbReference type="InterPro" id="IPR020904">
    <property type="entry name" value="Sc_DH/Rdtase_CS"/>
</dbReference>
<dbReference type="RefSeq" id="WP_188546752.1">
    <property type="nucleotide sequence ID" value="NZ_BMCU01000005.1"/>
</dbReference>
<dbReference type="Gene3D" id="3.40.50.720">
    <property type="entry name" value="NAD(P)-binding Rossmann-like Domain"/>
    <property type="match status" value="1"/>
</dbReference>
<dbReference type="FunFam" id="3.40.50.720:FF:000097">
    <property type="entry name" value="SDR family oxidoreductase"/>
    <property type="match status" value="1"/>
</dbReference>
<gene>
    <name evidence="3" type="ORF">GCM10007304_40820</name>
</gene>
<keyword evidence="2" id="KW-0560">Oxidoreductase</keyword>
<proteinExistence type="inferred from homology"/>